<dbReference type="Proteomes" id="UP001218188">
    <property type="component" value="Unassembled WGS sequence"/>
</dbReference>
<evidence type="ECO:0000313" key="2">
    <source>
        <dbReference type="Proteomes" id="UP001218188"/>
    </source>
</evidence>
<dbReference type="AlphaFoldDB" id="A0AAD6XAM3"/>
<evidence type="ECO:0000313" key="1">
    <source>
        <dbReference type="EMBL" id="KAJ7042847.1"/>
    </source>
</evidence>
<comment type="caution">
    <text evidence="1">The sequence shown here is derived from an EMBL/GenBank/DDBJ whole genome shotgun (WGS) entry which is preliminary data.</text>
</comment>
<gene>
    <name evidence="1" type="ORF">C8F04DRAFT_1175948</name>
</gene>
<dbReference type="EMBL" id="JARJCM010000011">
    <property type="protein sequence ID" value="KAJ7042847.1"/>
    <property type="molecule type" value="Genomic_DNA"/>
</dbReference>
<reference evidence="1" key="1">
    <citation type="submission" date="2023-03" db="EMBL/GenBank/DDBJ databases">
        <title>Massive genome expansion in bonnet fungi (Mycena s.s.) driven by repeated elements and novel gene families across ecological guilds.</title>
        <authorList>
            <consortium name="Lawrence Berkeley National Laboratory"/>
            <person name="Harder C.B."/>
            <person name="Miyauchi S."/>
            <person name="Viragh M."/>
            <person name="Kuo A."/>
            <person name="Thoen E."/>
            <person name="Andreopoulos B."/>
            <person name="Lu D."/>
            <person name="Skrede I."/>
            <person name="Drula E."/>
            <person name="Henrissat B."/>
            <person name="Morin E."/>
            <person name="Kohler A."/>
            <person name="Barry K."/>
            <person name="LaButti K."/>
            <person name="Morin E."/>
            <person name="Salamov A."/>
            <person name="Lipzen A."/>
            <person name="Mereny Z."/>
            <person name="Hegedus B."/>
            <person name="Baldrian P."/>
            <person name="Stursova M."/>
            <person name="Weitz H."/>
            <person name="Taylor A."/>
            <person name="Grigoriev I.V."/>
            <person name="Nagy L.G."/>
            <person name="Martin F."/>
            <person name="Kauserud H."/>
        </authorList>
    </citation>
    <scope>NUCLEOTIDE SEQUENCE</scope>
    <source>
        <strain evidence="1">CBHHK200</strain>
    </source>
</reference>
<sequence length="231" mass="25090">MIFEAIVKDTYSRLLNKLYASPAILLASCVLGQDFAHSWTYRRVDGGGDSAYVLTNGAPFEPVLVGTVASTDFGGVGRTILVLRLPSHATHEMAEFFAKQISCLSDIAAARCELTADLECEDVIPWNYGDTTDLSRIHLHTYPETSVRRCTPTRCLDTMSLCASPSSSSCSTSSSSTLSSTDDHASSSAPQIEMGDLLAVQCKLTCRDFPRPDGRVVKVFSLYATKMEIII</sequence>
<organism evidence="1 2">
    <name type="scientific">Mycena alexandri</name>
    <dbReference type="NCBI Taxonomy" id="1745969"/>
    <lineage>
        <taxon>Eukaryota</taxon>
        <taxon>Fungi</taxon>
        <taxon>Dikarya</taxon>
        <taxon>Basidiomycota</taxon>
        <taxon>Agaricomycotina</taxon>
        <taxon>Agaricomycetes</taxon>
        <taxon>Agaricomycetidae</taxon>
        <taxon>Agaricales</taxon>
        <taxon>Marasmiineae</taxon>
        <taxon>Mycenaceae</taxon>
        <taxon>Mycena</taxon>
    </lineage>
</organism>
<protein>
    <submittedName>
        <fullName evidence="1">Uncharacterized protein</fullName>
    </submittedName>
</protein>
<name>A0AAD6XAM3_9AGAR</name>
<proteinExistence type="predicted"/>
<accession>A0AAD6XAM3</accession>
<keyword evidence="2" id="KW-1185">Reference proteome</keyword>